<evidence type="ECO:0000313" key="2">
    <source>
        <dbReference type="Proteomes" id="UP001630127"/>
    </source>
</evidence>
<dbReference type="PANTHER" id="PTHR34788">
    <property type="entry name" value="F15I1.22"/>
    <property type="match status" value="1"/>
</dbReference>
<accession>A0ABD2YWB9</accession>
<keyword evidence="2" id="KW-1185">Reference proteome</keyword>
<protein>
    <submittedName>
        <fullName evidence="1">Uncharacterized protein</fullName>
    </submittedName>
</protein>
<dbReference type="PANTHER" id="PTHR34788:SF4">
    <property type="entry name" value="F15I1.22"/>
    <property type="match status" value="1"/>
</dbReference>
<dbReference type="AlphaFoldDB" id="A0ABD2YWB9"/>
<sequence>MALLELDDSGQSLNHAVHSATIFGWPMRRRLSFRRRKLPTARLGGKKPHKTVKLFRRVKNLKMGSLKQKFCCMFKKLQSYSHSLVKDISFQQRMLMEASFAAPVMAISFTSFPNRYALDQHRYWSIQLIIH</sequence>
<name>A0ABD2YWB9_9GENT</name>
<comment type="caution">
    <text evidence="1">The sequence shown here is derived from an EMBL/GenBank/DDBJ whole genome shotgun (WGS) entry which is preliminary data.</text>
</comment>
<proteinExistence type="predicted"/>
<dbReference type="Proteomes" id="UP001630127">
    <property type="component" value="Unassembled WGS sequence"/>
</dbReference>
<dbReference type="EMBL" id="JBJUIK010000011">
    <property type="protein sequence ID" value="KAL3511611.1"/>
    <property type="molecule type" value="Genomic_DNA"/>
</dbReference>
<reference evidence="1 2" key="1">
    <citation type="submission" date="2024-11" db="EMBL/GenBank/DDBJ databases">
        <title>A near-complete genome assembly of Cinchona calisaya.</title>
        <authorList>
            <person name="Lian D.C."/>
            <person name="Zhao X.W."/>
            <person name="Wei L."/>
        </authorList>
    </citation>
    <scope>NUCLEOTIDE SEQUENCE [LARGE SCALE GENOMIC DNA]</scope>
    <source>
        <tissue evidence="1">Nenye</tissue>
    </source>
</reference>
<gene>
    <name evidence="1" type="ORF">ACH5RR_024328</name>
</gene>
<evidence type="ECO:0000313" key="1">
    <source>
        <dbReference type="EMBL" id="KAL3511611.1"/>
    </source>
</evidence>
<organism evidence="1 2">
    <name type="scientific">Cinchona calisaya</name>
    <dbReference type="NCBI Taxonomy" id="153742"/>
    <lineage>
        <taxon>Eukaryota</taxon>
        <taxon>Viridiplantae</taxon>
        <taxon>Streptophyta</taxon>
        <taxon>Embryophyta</taxon>
        <taxon>Tracheophyta</taxon>
        <taxon>Spermatophyta</taxon>
        <taxon>Magnoliopsida</taxon>
        <taxon>eudicotyledons</taxon>
        <taxon>Gunneridae</taxon>
        <taxon>Pentapetalae</taxon>
        <taxon>asterids</taxon>
        <taxon>lamiids</taxon>
        <taxon>Gentianales</taxon>
        <taxon>Rubiaceae</taxon>
        <taxon>Cinchonoideae</taxon>
        <taxon>Cinchoneae</taxon>
        <taxon>Cinchona</taxon>
    </lineage>
</organism>